<dbReference type="GO" id="GO:0032993">
    <property type="term" value="C:protein-DNA complex"/>
    <property type="evidence" value="ECO:0007669"/>
    <property type="project" value="TreeGrafter"/>
</dbReference>
<accession>A0A542CSY2</accession>
<gene>
    <name evidence="6" type="ORF">FB471_6075</name>
</gene>
<dbReference type="Pfam" id="PF00126">
    <property type="entry name" value="HTH_1"/>
    <property type="match status" value="1"/>
</dbReference>
<dbReference type="SUPFAM" id="SSF46785">
    <property type="entry name" value="Winged helix' DNA-binding domain"/>
    <property type="match status" value="1"/>
</dbReference>
<evidence type="ECO:0000313" key="7">
    <source>
        <dbReference type="Proteomes" id="UP000320876"/>
    </source>
</evidence>
<dbReference type="InterPro" id="IPR036390">
    <property type="entry name" value="WH_DNA-bd_sf"/>
</dbReference>
<evidence type="ECO:0000256" key="1">
    <source>
        <dbReference type="ARBA" id="ARBA00009437"/>
    </source>
</evidence>
<dbReference type="InterPro" id="IPR000847">
    <property type="entry name" value="LysR_HTH_N"/>
</dbReference>
<feature type="domain" description="HTH lysR-type" evidence="5">
    <location>
        <begin position="2"/>
        <end position="59"/>
    </location>
</feature>
<dbReference type="Proteomes" id="UP000320876">
    <property type="component" value="Unassembled WGS sequence"/>
</dbReference>
<evidence type="ECO:0000256" key="2">
    <source>
        <dbReference type="ARBA" id="ARBA00023015"/>
    </source>
</evidence>
<dbReference type="InterPro" id="IPR005119">
    <property type="entry name" value="LysR_subst-bd"/>
</dbReference>
<keyword evidence="4" id="KW-0804">Transcription</keyword>
<dbReference type="RefSeq" id="WP_170221057.1">
    <property type="nucleotide sequence ID" value="NZ_VFML01000002.1"/>
</dbReference>
<comment type="similarity">
    <text evidence="1">Belongs to the LysR transcriptional regulatory family.</text>
</comment>
<evidence type="ECO:0000256" key="4">
    <source>
        <dbReference type="ARBA" id="ARBA00023163"/>
    </source>
</evidence>
<dbReference type="PANTHER" id="PTHR30346">
    <property type="entry name" value="TRANSCRIPTIONAL DUAL REGULATOR HCAR-RELATED"/>
    <property type="match status" value="1"/>
</dbReference>
<dbReference type="Pfam" id="PF03466">
    <property type="entry name" value="LysR_substrate"/>
    <property type="match status" value="1"/>
</dbReference>
<evidence type="ECO:0000259" key="5">
    <source>
        <dbReference type="PROSITE" id="PS50931"/>
    </source>
</evidence>
<protein>
    <submittedName>
        <fullName evidence="6">DNA-binding transcriptional LysR family regulator</fullName>
    </submittedName>
</protein>
<dbReference type="PRINTS" id="PR00039">
    <property type="entry name" value="HTHLYSR"/>
</dbReference>
<dbReference type="FunFam" id="1.10.10.10:FF:000001">
    <property type="entry name" value="LysR family transcriptional regulator"/>
    <property type="match status" value="1"/>
</dbReference>
<keyword evidence="7" id="KW-1185">Reference proteome</keyword>
<keyword evidence="2" id="KW-0805">Transcription regulation</keyword>
<dbReference type="GO" id="GO:0003700">
    <property type="term" value="F:DNA-binding transcription factor activity"/>
    <property type="evidence" value="ECO:0007669"/>
    <property type="project" value="InterPro"/>
</dbReference>
<reference evidence="6 7" key="1">
    <citation type="submission" date="2019-06" db="EMBL/GenBank/DDBJ databases">
        <title>Sequencing the genomes of 1000 actinobacteria strains.</title>
        <authorList>
            <person name="Klenk H.-P."/>
        </authorList>
    </citation>
    <scope>NUCLEOTIDE SEQUENCE [LARGE SCALE GENOMIC DNA]</scope>
    <source>
        <strain evidence="6 7">DSM 45679</strain>
    </source>
</reference>
<evidence type="ECO:0000256" key="3">
    <source>
        <dbReference type="ARBA" id="ARBA00023125"/>
    </source>
</evidence>
<proteinExistence type="inferred from homology"/>
<sequence length="306" mass="32641">MLELRHLRMLYEVARAGSFSGAARELGYTQPAISQQMRALERAFGTPLVVREGRRVVFTEAGAELLRHAEDLLHRVTVAQTTVAAVAGRHTGRVRLTVFPSGSATLVPPVAALVRSRHPAVSLSLAEGEPPDSLHTMRSGGCDVVLGFSYPEGRDEPEASGLLRMPLMSDPLVALLPAGHHLAQRRVVHLAELAGEAWIGGCPRCRGHLVDACATAGFTPDITFATDDTLAVQGLVAAGLGVSVTPRLMLAAACRPDVVARPLEPAMHRSISAFTWPDLVRVPTVRIVLDAFRDVTSAPIPTAQVC</sequence>
<dbReference type="SUPFAM" id="SSF53850">
    <property type="entry name" value="Periplasmic binding protein-like II"/>
    <property type="match status" value="1"/>
</dbReference>
<dbReference type="GO" id="GO:0003677">
    <property type="term" value="F:DNA binding"/>
    <property type="evidence" value="ECO:0007669"/>
    <property type="project" value="UniProtKB-KW"/>
</dbReference>
<dbReference type="PANTHER" id="PTHR30346:SF29">
    <property type="entry name" value="LYSR SUBSTRATE-BINDING"/>
    <property type="match status" value="1"/>
</dbReference>
<organism evidence="6 7">
    <name type="scientific">Amycolatopsis cihanbeyliensis</name>
    <dbReference type="NCBI Taxonomy" id="1128664"/>
    <lineage>
        <taxon>Bacteria</taxon>
        <taxon>Bacillati</taxon>
        <taxon>Actinomycetota</taxon>
        <taxon>Actinomycetes</taxon>
        <taxon>Pseudonocardiales</taxon>
        <taxon>Pseudonocardiaceae</taxon>
        <taxon>Amycolatopsis</taxon>
    </lineage>
</organism>
<dbReference type="Gene3D" id="3.40.190.10">
    <property type="entry name" value="Periplasmic binding protein-like II"/>
    <property type="match status" value="2"/>
</dbReference>
<keyword evidence="3 6" id="KW-0238">DNA-binding</keyword>
<dbReference type="Gene3D" id="1.10.10.10">
    <property type="entry name" value="Winged helix-like DNA-binding domain superfamily/Winged helix DNA-binding domain"/>
    <property type="match status" value="1"/>
</dbReference>
<evidence type="ECO:0000313" key="6">
    <source>
        <dbReference type="EMBL" id="TQI93929.1"/>
    </source>
</evidence>
<dbReference type="AlphaFoldDB" id="A0A542CSY2"/>
<comment type="caution">
    <text evidence="6">The sequence shown here is derived from an EMBL/GenBank/DDBJ whole genome shotgun (WGS) entry which is preliminary data.</text>
</comment>
<dbReference type="InterPro" id="IPR036388">
    <property type="entry name" value="WH-like_DNA-bd_sf"/>
</dbReference>
<dbReference type="PROSITE" id="PS50931">
    <property type="entry name" value="HTH_LYSR"/>
    <property type="match status" value="1"/>
</dbReference>
<dbReference type="EMBL" id="VFML01000002">
    <property type="protein sequence ID" value="TQI93929.1"/>
    <property type="molecule type" value="Genomic_DNA"/>
</dbReference>
<name>A0A542CSY2_AMYCI</name>
<dbReference type="CDD" id="cd08423">
    <property type="entry name" value="PBP2_LTTR_like_6"/>
    <property type="match status" value="1"/>
</dbReference>